<reference evidence="9" key="1">
    <citation type="submission" date="2019-05" db="EMBL/GenBank/DDBJ databases">
        <authorList>
            <person name="Naeem R."/>
            <person name="Antony C."/>
            <person name="Guan Q."/>
        </authorList>
    </citation>
    <scope>NUCLEOTIDE SEQUENCE</scope>
    <source>
        <strain evidence="9">3</strain>
    </source>
</reference>
<feature type="binding site" evidence="7">
    <location>
        <position position="170"/>
    </location>
    <ligand>
        <name>Mg(2+)</name>
        <dbReference type="ChEBI" id="CHEBI:18420"/>
    </ligand>
</feature>
<dbReference type="HAMAP" id="MF_00265">
    <property type="entry name" value="VapC_Nob1"/>
    <property type="match status" value="1"/>
</dbReference>
<dbReference type="Gene3D" id="3.40.50.1010">
    <property type="entry name" value="5'-nuclease"/>
    <property type="match status" value="1"/>
</dbReference>
<dbReference type="InterPro" id="IPR022907">
    <property type="entry name" value="VapC_family"/>
</dbReference>
<evidence type="ECO:0000313" key="9">
    <source>
        <dbReference type="EMBL" id="VTP05675.1"/>
    </source>
</evidence>
<dbReference type="InterPro" id="IPR051619">
    <property type="entry name" value="TypeII_TA_RNase_PINc/VapC"/>
</dbReference>
<dbReference type="EMBL" id="LR589401">
    <property type="protein sequence ID" value="VTP05675.1"/>
    <property type="molecule type" value="Genomic_DNA"/>
</dbReference>
<keyword evidence="3 7" id="KW-0540">Nuclease</keyword>
<comment type="similarity">
    <text evidence="7">Belongs to the PINc/VapC protein family.</text>
</comment>
<dbReference type="SUPFAM" id="SSF88723">
    <property type="entry name" value="PIN domain-like"/>
    <property type="match status" value="1"/>
</dbReference>
<keyword evidence="6 7" id="KW-0460">Magnesium</keyword>
<evidence type="ECO:0000256" key="7">
    <source>
        <dbReference type="HAMAP-Rule" id="MF_00265"/>
    </source>
</evidence>
<dbReference type="PANTHER" id="PTHR35901:SF1">
    <property type="entry name" value="EXONUCLEASE VAPC9"/>
    <property type="match status" value="1"/>
</dbReference>
<dbReference type="CDD" id="cd09873">
    <property type="entry name" value="PIN_Pae0151-like"/>
    <property type="match status" value="1"/>
</dbReference>
<dbReference type="GO" id="GO:0090729">
    <property type="term" value="F:toxin activity"/>
    <property type="evidence" value="ECO:0007669"/>
    <property type="project" value="UniProtKB-KW"/>
</dbReference>
<keyword evidence="4 7" id="KW-0479">Metal-binding</keyword>
<dbReference type="InterPro" id="IPR029060">
    <property type="entry name" value="PIN-like_dom_sf"/>
</dbReference>
<keyword evidence="2 7" id="KW-1277">Toxin-antitoxin system</keyword>
<dbReference type="EC" id="3.1.-.-" evidence="7"/>
<keyword evidence="7" id="KW-0800">Toxin</keyword>
<dbReference type="GO" id="GO:0004540">
    <property type="term" value="F:RNA nuclease activity"/>
    <property type="evidence" value="ECO:0007669"/>
    <property type="project" value="InterPro"/>
</dbReference>
<dbReference type="Pfam" id="PF01850">
    <property type="entry name" value="PIN"/>
    <property type="match status" value="1"/>
</dbReference>
<comment type="cofactor">
    <cofactor evidence="1 7">
        <name>Mg(2+)</name>
        <dbReference type="ChEBI" id="CHEBI:18420"/>
    </cofactor>
</comment>
<evidence type="ECO:0000259" key="8">
    <source>
        <dbReference type="Pfam" id="PF01850"/>
    </source>
</evidence>
<evidence type="ECO:0000256" key="3">
    <source>
        <dbReference type="ARBA" id="ARBA00022722"/>
    </source>
</evidence>
<dbReference type="InterPro" id="IPR044153">
    <property type="entry name" value="PIN_Pae0151-like"/>
</dbReference>
<name>A0A653F7G4_MYCKA</name>
<comment type="function">
    <text evidence="7">Toxic component of a toxin-antitoxin (TA) system. An RNase.</text>
</comment>
<evidence type="ECO:0000256" key="5">
    <source>
        <dbReference type="ARBA" id="ARBA00022801"/>
    </source>
</evidence>
<organism evidence="9">
    <name type="scientific">Mycobacterium kansasii</name>
    <dbReference type="NCBI Taxonomy" id="1768"/>
    <lineage>
        <taxon>Bacteria</taxon>
        <taxon>Bacillati</taxon>
        <taxon>Actinomycetota</taxon>
        <taxon>Actinomycetes</taxon>
        <taxon>Mycobacteriales</taxon>
        <taxon>Mycobacteriaceae</taxon>
        <taxon>Mycobacterium</taxon>
    </lineage>
</organism>
<dbReference type="GO" id="GO:0000287">
    <property type="term" value="F:magnesium ion binding"/>
    <property type="evidence" value="ECO:0007669"/>
    <property type="project" value="UniProtKB-UniRule"/>
</dbReference>
<evidence type="ECO:0000256" key="4">
    <source>
        <dbReference type="ARBA" id="ARBA00022723"/>
    </source>
</evidence>
<accession>A0A653F7G4</accession>
<feature type="domain" description="PIN" evidence="8">
    <location>
        <begin position="77"/>
        <end position="194"/>
    </location>
</feature>
<sequence length="210" mass="22892">MAPCLVCRSKTFRRTPTEFCGSEPHAHINPYRNTFEVVSSPRRINPRWMRYSTASPPAVVAACLSDLPSATSGRIVIVVDASVLAVALGDDASDGRLARERLADETLAAPELIDLEVVSVWRRQVAAKRMPARRAASAVADLTNLPLRRSSHQPLLHRVWELQHVLTAYDAAYVALAEALDIVLVTADARLSRASGTHCEIEVVSAISDC</sequence>
<evidence type="ECO:0000256" key="1">
    <source>
        <dbReference type="ARBA" id="ARBA00001946"/>
    </source>
</evidence>
<gene>
    <name evidence="9" type="primary">vapC3_2</name>
    <name evidence="7" type="synonym">vapC</name>
    <name evidence="9" type="ORF">BIN_B_05520</name>
</gene>
<feature type="binding site" evidence="7">
    <location>
        <position position="80"/>
    </location>
    <ligand>
        <name>Mg(2+)</name>
        <dbReference type="ChEBI" id="CHEBI:18420"/>
    </ligand>
</feature>
<dbReference type="GO" id="GO:0016787">
    <property type="term" value="F:hydrolase activity"/>
    <property type="evidence" value="ECO:0007669"/>
    <property type="project" value="UniProtKB-KW"/>
</dbReference>
<dbReference type="InterPro" id="IPR002716">
    <property type="entry name" value="PIN_dom"/>
</dbReference>
<proteinExistence type="inferred from homology"/>
<evidence type="ECO:0000256" key="6">
    <source>
        <dbReference type="ARBA" id="ARBA00022842"/>
    </source>
</evidence>
<protein>
    <recommendedName>
        <fullName evidence="7">Ribonuclease VapC</fullName>
        <shortName evidence="7">RNase VapC</shortName>
        <ecNumber evidence="7">3.1.-.-</ecNumber>
    </recommendedName>
    <alternativeName>
        <fullName evidence="7">Toxin VapC</fullName>
    </alternativeName>
</protein>
<dbReference type="AlphaFoldDB" id="A0A653F7G4"/>
<dbReference type="PANTHER" id="PTHR35901">
    <property type="entry name" value="RIBONUCLEASE VAPC3"/>
    <property type="match status" value="1"/>
</dbReference>
<keyword evidence="5 7" id="KW-0378">Hydrolase</keyword>
<evidence type="ECO:0000256" key="2">
    <source>
        <dbReference type="ARBA" id="ARBA00022649"/>
    </source>
</evidence>